<protein>
    <submittedName>
        <fullName evidence="2">Uncharacterized protein</fullName>
    </submittedName>
</protein>
<keyword evidence="3" id="KW-1185">Reference proteome</keyword>
<name>A0A9D4ELT5_DREPO</name>
<gene>
    <name evidence="2" type="ORF">DPMN_159892</name>
</gene>
<reference evidence="2" key="1">
    <citation type="journal article" date="2019" name="bioRxiv">
        <title>The Genome of the Zebra Mussel, Dreissena polymorpha: A Resource for Invasive Species Research.</title>
        <authorList>
            <person name="McCartney M.A."/>
            <person name="Auch B."/>
            <person name="Kono T."/>
            <person name="Mallez S."/>
            <person name="Zhang Y."/>
            <person name="Obille A."/>
            <person name="Becker A."/>
            <person name="Abrahante J.E."/>
            <person name="Garbe J."/>
            <person name="Badalamenti J.P."/>
            <person name="Herman A."/>
            <person name="Mangelson H."/>
            <person name="Liachko I."/>
            <person name="Sullivan S."/>
            <person name="Sone E.D."/>
            <person name="Koren S."/>
            <person name="Silverstein K.A.T."/>
            <person name="Beckman K.B."/>
            <person name="Gohl D.M."/>
        </authorList>
    </citation>
    <scope>NUCLEOTIDE SEQUENCE</scope>
    <source>
        <strain evidence="2">Duluth1</strain>
        <tissue evidence="2">Whole animal</tissue>
    </source>
</reference>
<feature type="region of interest" description="Disordered" evidence="1">
    <location>
        <begin position="76"/>
        <end position="103"/>
    </location>
</feature>
<evidence type="ECO:0000313" key="2">
    <source>
        <dbReference type="EMBL" id="KAH3781981.1"/>
    </source>
</evidence>
<dbReference type="Proteomes" id="UP000828390">
    <property type="component" value="Unassembled WGS sequence"/>
</dbReference>
<comment type="caution">
    <text evidence="2">The sequence shown here is derived from an EMBL/GenBank/DDBJ whole genome shotgun (WGS) entry which is preliminary data.</text>
</comment>
<accession>A0A9D4ELT5</accession>
<sequence length="103" mass="10990">MYGSAKPGNKPYLATRAFAAGCREVDLVDALAGHVLLSYGAKGQRPTLKACGENSENFLHLVNDRHSRPVLLQNEAHADDAHGRPVQRGGNDAKEVRATVGGQ</sequence>
<organism evidence="2 3">
    <name type="scientific">Dreissena polymorpha</name>
    <name type="common">Zebra mussel</name>
    <name type="synonym">Mytilus polymorpha</name>
    <dbReference type="NCBI Taxonomy" id="45954"/>
    <lineage>
        <taxon>Eukaryota</taxon>
        <taxon>Metazoa</taxon>
        <taxon>Spiralia</taxon>
        <taxon>Lophotrochozoa</taxon>
        <taxon>Mollusca</taxon>
        <taxon>Bivalvia</taxon>
        <taxon>Autobranchia</taxon>
        <taxon>Heteroconchia</taxon>
        <taxon>Euheterodonta</taxon>
        <taxon>Imparidentia</taxon>
        <taxon>Neoheterodontei</taxon>
        <taxon>Myida</taxon>
        <taxon>Dreissenoidea</taxon>
        <taxon>Dreissenidae</taxon>
        <taxon>Dreissena</taxon>
    </lineage>
</organism>
<proteinExistence type="predicted"/>
<reference evidence="2" key="2">
    <citation type="submission" date="2020-11" db="EMBL/GenBank/DDBJ databases">
        <authorList>
            <person name="McCartney M.A."/>
            <person name="Auch B."/>
            <person name="Kono T."/>
            <person name="Mallez S."/>
            <person name="Becker A."/>
            <person name="Gohl D.M."/>
            <person name="Silverstein K.A.T."/>
            <person name="Koren S."/>
            <person name="Bechman K.B."/>
            <person name="Herman A."/>
            <person name="Abrahante J.E."/>
            <person name="Garbe J."/>
        </authorList>
    </citation>
    <scope>NUCLEOTIDE SEQUENCE</scope>
    <source>
        <strain evidence="2">Duluth1</strain>
        <tissue evidence="2">Whole animal</tissue>
    </source>
</reference>
<dbReference type="EMBL" id="JAIWYP010000008">
    <property type="protein sequence ID" value="KAH3781981.1"/>
    <property type="molecule type" value="Genomic_DNA"/>
</dbReference>
<evidence type="ECO:0000256" key="1">
    <source>
        <dbReference type="SAM" id="MobiDB-lite"/>
    </source>
</evidence>
<dbReference type="AlphaFoldDB" id="A0A9D4ELT5"/>
<evidence type="ECO:0000313" key="3">
    <source>
        <dbReference type="Proteomes" id="UP000828390"/>
    </source>
</evidence>